<dbReference type="EMBL" id="JACIFF010000011">
    <property type="protein sequence ID" value="MBB4081034.1"/>
    <property type="molecule type" value="Genomic_DNA"/>
</dbReference>
<accession>A0A840E5W4</accession>
<dbReference type="InterPro" id="IPR029000">
    <property type="entry name" value="Cyclophilin-like_dom_sf"/>
</dbReference>
<reference evidence="5 6" key="1">
    <citation type="submission" date="2020-08" db="EMBL/GenBank/DDBJ databases">
        <title>Genomic Encyclopedia of Type Strains, Phase IV (KMG-IV): sequencing the most valuable type-strain genomes for metagenomic binning, comparative biology and taxonomic classification.</title>
        <authorList>
            <person name="Goeker M."/>
        </authorList>
    </citation>
    <scope>NUCLEOTIDE SEQUENCE [LARGE SCALE GENOMIC DNA]</scope>
    <source>
        <strain evidence="5 6">DSM 105137</strain>
    </source>
</reference>
<dbReference type="Proteomes" id="UP000576209">
    <property type="component" value="Unassembled WGS sequence"/>
</dbReference>
<feature type="domain" description="Carboxyltransferase" evidence="4">
    <location>
        <begin position="28"/>
        <end position="282"/>
    </location>
</feature>
<evidence type="ECO:0000256" key="2">
    <source>
        <dbReference type="ARBA" id="ARBA00022801"/>
    </source>
</evidence>
<keyword evidence="1" id="KW-0547">Nucleotide-binding</keyword>
<gene>
    <name evidence="5" type="ORF">GGR28_003675</name>
</gene>
<dbReference type="GO" id="GO:0005524">
    <property type="term" value="F:ATP binding"/>
    <property type="evidence" value="ECO:0007669"/>
    <property type="project" value="UniProtKB-KW"/>
</dbReference>
<evidence type="ECO:0000313" key="6">
    <source>
        <dbReference type="Proteomes" id="UP000576209"/>
    </source>
</evidence>
<dbReference type="PANTHER" id="PTHR43309">
    <property type="entry name" value="5-OXOPROLINASE SUBUNIT C"/>
    <property type="match status" value="1"/>
</dbReference>
<dbReference type="AlphaFoldDB" id="A0A840E5W4"/>
<dbReference type="RefSeq" id="WP_183497260.1">
    <property type="nucleotide sequence ID" value="NZ_JACIFF010000011.1"/>
</dbReference>
<comment type="caution">
    <text evidence="5">The sequence shown here is derived from an EMBL/GenBank/DDBJ whole genome shotgun (WGS) entry which is preliminary data.</text>
</comment>
<sequence length="282" mass="29880">MAAALRLTCIGSGAGAYLVDAGRPGYRDRGISSGGAADPVSAATVNRLLDQPATHCCLETTLNGGRWLVEGRGQLAVAGADMNWRLNGTPVDHCQVIYLDGCYLLTGGFAHRGCRGYVGLGGHWNLPRILGSVEAGLPGVARIGSGFSVEISDRAETPFRNDWPFEGSATPGRVELRVCTGPEWSLLNARERQWLERTKFTVSSASNRQGIRLCSPTPFPLALPSLISSPVLPGTVQLTPEGPILLGPDAQTVGGYPRVLLAGEFGEAFQLKPGEVLGFRVK</sequence>
<dbReference type="InterPro" id="IPR003778">
    <property type="entry name" value="CT_A_B"/>
</dbReference>
<organism evidence="5 6">
    <name type="scientific">Neolewinella aquimaris</name>
    <dbReference type="NCBI Taxonomy" id="1835722"/>
    <lineage>
        <taxon>Bacteria</taxon>
        <taxon>Pseudomonadati</taxon>
        <taxon>Bacteroidota</taxon>
        <taxon>Saprospiria</taxon>
        <taxon>Saprospirales</taxon>
        <taxon>Lewinellaceae</taxon>
        <taxon>Neolewinella</taxon>
    </lineage>
</organism>
<keyword evidence="3" id="KW-0067">ATP-binding</keyword>
<dbReference type="SMART" id="SM00797">
    <property type="entry name" value="AHS2"/>
    <property type="match status" value="1"/>
</dbReference>
<evidence type="ECO:0000259" key="4">
    <source>
        <dbReference type="SMART" id="SM00797"/>
    </source>
</evidence>
<evidence type="ECO:0000313" key="5">
    <source>
        <dbReference type="EMBL" id="MBB4081034.1"/>
    </source>
</evidence>
<dbReference type="PANTHER" id="PTHR43309:SF3">
    <property type="entry name" value="5-OXOPROLINASE SUBUNIT C"/>
    <property type="match status" value="1"/>
</dbReference>
<proteinExistence type="predicted"/>
<evidence type="ECO:0000256" key="3">
    <source>
        <dbReference type="ARBA" id="ARBA00022840"/>
    </source>
</evidence>
<keyword evidence="2 5" id="KW-0378">Hydrolase</keyword>
<dbReference type="GO" id="GO:0016787">
    <property type="term" value="F:hydrolase activity"/>
    <property type="evidence" value="ECO:0007669"/>
    <property type="project" value="UniProtKB-KW"/>
</dbReference>
<dbReference type="Gene3D" id="2.40.100.10">
    <property type="entry name" value="Cyclophilin-like"/>
    <property type="match status" value="1"/>
</dbReference>
<dbReference type="Pfam" id="PF02626">
    <property type="entry name" value="CT_A_B"/>
    <property type="match status" value="1"/>
</dbReference>
<dbReference type="InterPro" id="IPR052708">
    <property type="entry name" value="PxpC"/>
</dbReference>
<name>A0A840E5W4_9BACT</name>
<evidence type="ECO:0000256" key="1">
    <source>
        <dbReference type="ARBA" id="ARBA00022741"/>
    </source>
</evidence>
<dbReference type="SUPFAM" id="SSF50891">
    <property type="entry name" value="Cyclophilin-like"/>
    <property type="match status" value="1"/>
</dbReference>
<protein>
    <submittedName>
        <fullName evidence="5">Allophanate hydrolase subunit 2</fullName>
    </submittedName>
</protein>
<keyword evidence="6" id="KW-1185">Reference proteome</keyword>